<proteinExistence type="predicted"/>
<gene>
    <name evidence="2" type="ORF">MNBD_ACTINO02-2481</name>
</gene>
<evidence type="ECO:0000313" key="2">
    <source>
        <dbReference type="EMBL" id="VAW03082.1"/>
    </source>
</evidence>
<sequence>ALRGVTSSMASQGAIELSAVVDAVEGLFEHAVSHSSASLLLSTVKSHDEYTFFHSVNTCILALATGRMIGVDKESLVPVGVGAVLHDIGKVAVSAATLNWPGRLDDGQWKEIQLHPQEGALAILAAGGEGNEIAATVALEHHARFDGQGYPSYRRTRRPHIFSRIVSVVDTYDAITTRRSYRRAETPARALDVVLGAAGSSYDPDVVKAFISMMGVFPPGSILRLKTGETVVVAERPTEPDAPLATFIVRDTKGAEISPEPLVINVSDVAVQLLPQQADFDPATLLEMIARSNSPAQS</sequence>
<dbReference type="InterPro" id="IPR003607">
    <property type="entry name" value="HD/PDEase_dom"/>
</dbReference>
<dbReference type="PANTHER" id="PTHR43155">
    <property type="entry name" value="CYCLIC DI-GMP PHOSPHODIESTERASE PA4108-RELATED"/>
    <property type="match status" value="1"/>
</dbReference>
<protein>
    <recommendedName>
        <fullName evidence="1">HD-GYP domain-containing protein</fullName>
    </recommendedName>
</protein>
<dbReference type="SMART" id="SM00471">
    <property type="entry name" value="HDc"/>
    <property type="match status" value="1"/>
</dbReference>
<feature type="non-terminal residue" evidence="2">
    <location>
        <position position="1"/>
    </location>
</feature>
<organism evidence="2">
    <name type="scientific">hydrothermal vent metagenome</name>
    <dbReference type="NCBI Taxonomy" id="652676"/>
    <lineage>
        <taxon>unclassified sequences</taxon>
        <taxon>metagenomes</taxon>
        <taxon>ecological metagenomes</taxon>
    </lineage>
</organism>
<name>A0A3B0SLC9_9ZZZZ</name>
<dbReference type="PROSITE" id="PS51832">
    <property type="entry name" value="HD_GYP"/>
    <property type="match status" value="1"/>
</dbReference>
<dbReference type="PANTHER" id="PTHR43155:SF2">
    <property type="entry name" value="CYCLIC DI-GMP PHOSPHODIESTERASE PA4108"/>
    <property type="match status" value="1"/>
</dbReference>
<dbReference type="InterPro" id="IPR037522">
    <property type="entry name" value="HD_GYP_dom"/>
</dbReference>
<accession>A0A3B0SLC9</accession>
<evidence type="ECO:0000259" key="1">
    <source>
        <dbReference type="PROSITE" id="PS51832"/>
    </source>
</evidence>
<dbReference type="EMBL" id="UOEK01000249">
    <property type="protein sequence ID" value="VAW03082.1"/>
    <property type="molecule type" value="Genomic_DNA"/>
</dbReference>
<dbReference type="CDD" id="cd00077">
    <property type="entry name" value="HDc"/>
    <property type="match status" value="1"/>
</dbReference>
<dbReference type="Pfam" id="PF13487">
    <property type="entry name" value="HD_5"/>
    <property type="match status" value="1"/>
</dbReference>
<dbReference type="AlphaFoldDB" id="A0A3B0SLC9"/>
<reference evidence="2" key="1">
    <citation type="submission" date="2018-06" db="EMBL/GenBank/DDBJ databases">
        <authorList>
            <person name="Zhirakovskaya E."/>
        </authorList>
    </citation>
    <scope>NUCLEOTIDE SEQUENCE</scope>
</reference>
<dbReference type="Gene3D" id="1.10.3210.10">
    <property type="entry name" value="Hypothetical protein af1432"/>
    <property type="match status" value="1"/>
</dbReference>
<feature type="domain" description="HD-GYP" evidence="1">
    <location>
        <begin position="29"/>
        <end position="226"/>
    </location>
</feature>
<dbReference type="SUPFAM" id="SSF109604">
    <property type="entry name" value="HD-domain/PDEase-like"/>
    <property type="match status" value="1"/>
</dbReference>